<keyword evidence="2" id="KW-1185">Reference proteome</keyword>
<gene>
    <name evidence="1" type="ORF">B0H16DRAFT_1536921</name>
</gene>
<proteinExistence type="predicted"/>
<evidence type="ECO:0000313" key="2">
    <source>
        <dbReference type="Proteomes" id="UP001215598"/>
    </source>
</evidence>
<name>A0AAD7J8M6_9AGAR</name>
<comment type="caution">
    <text evidence="1">The sequence shown here is derived from an EMBL/GenBank/DDBJ whole genome shotgun (WGS) entry which is preliminary data.</text>
</comment>
<evidence type="ECO:0000313" key="1">
    <source>
        <dbReference type="EMBL" id="KAJ7757524.1"/>
    </source>
</evidence>
<organism evidence="1 2">
    <name type="scientific">Mycena metata</name>
    <dbReference type="NCBI Taxonomy" id="1033252"/>
    <lineage>
        <taxon>Eukaryota</taxon>
        <taxon>Fungi</taxon>
        <taxon>Dikarya</taxon>
        <taxon>Basidiomycota</taxon>
        <taxon>Agaricomycotina</taxon>
        <taxon>Agaricomycetes</taxon>
        <taxon>Agaricomycetidae</taxon>
        <taxon>Agaricales</taxon>
        <taxon>Marasmiineae</taxon>
        <taxon>Mycenaceae</taxon>
        <taxon>Mycena</taxon>
    </lineage>
</organism>
<sequence>MDASPSTIQPEARYQQRRFLTGSIENRVQHYWANYKPKPDPELTEPSDLSIVLSYQRLSRGRLDEAGMLGFLATLNTRIELDDGANRLAEHLMSHKGQSGKPSIKSWTTTGSYSVETMEALGTFFFEIQSRLSPGWTEVLPNKGLNYYRPASFLGSIAHKLGYTVEEFGPVVMRFFDPNGRTSLQRSASLPNFGLRIDGTSASVIQRRAPGWFHLAR</sequence>
<dbReference type="Proteomes" id="UP001215598">
    <property type="component" value="Unassembled WGS sequence"/>
</dbReference>
<dbReference type="EMBL" id="JARKIB010000044">
    <property type="protein sequence ID" value="KAJ7757524.1"/>
    <property type="molecule type" value="Genomic_DNA"/>
</dbReference>
<protein>
    <submittedName>
        <fullName evidence="1">Uncharacterized protein</fullName>
    </submittedName>
</protein>
<reference evidence="1" key="1">
    <citation type="submission" date="2023-03" db="EMBL/GenBank/DDBJ databases">
        <title>Massive genome expansion in bonnet fungi (Mycena s.s.) driven by repeated elements and novel gene families across ecological guilds.</title>
        <authorList>
            <consortium name="Lawrence Berkeley National Laboratory"/>
            <person name="Harder C.B."/>
            <person name="Miyauchi S."/>
            <person name="Viragh M."/>
            <person name="Kuo A."/>
            <person name="Thoen E."/>
            <person name="Andreopoulos B."/>
            <person name="Lu D."/>
            <person name="Skrede I."/>
            <person name="Drula E."/>
            <person name="Henrissat B."/>
            <person name="Morin E."/>
            <person name="Kohler A."/>
            <person name="Barry K."/>
            <person name="LaButti K."/>
            <person name="Morin E."/>
            <person name="Salamov A."/>
            <person name="Lipzen A."/>
            <person name="Mereny Z."/>
            <person name="Hegedus B."/>
            <person name="Baldrian P."/>
            <person name="Stursova M."/>
            <person name="Weitz H."/>
            <person name="Taylor A."/>
            <person name="Grigoriev I.V."/>
            <person name="Nagy L.G."/>
            <person name="Martin F."/>
            <person name="Kauserud H."/>
        </authorList>
    </citation>
    <scope>NUCLEOTIDE SEQUENCE</scope>
    <source>
        <strain evidence="1">CBHHK182m</strain>
    </source>
</reference>
<accession>A0AAD7J8M6</accession>
<dbReference type="AlphaFoldDB" id="A0AAD7J8M6"/>